<evidence type="ECO:0000256" key="3">
    <source>
        <dbReference type="ARBA" id="ARBA00022764"/>
    </source>
</evidence>
<dbReference type="SUPFAM" id="SSF48230">
    <property type="entry name" value="Chondroitin AC/alginate lyase"/>
    <property type="match status" value="1"/>
</dbReference>
<organism evidence="8 9">
    <name type="scientific">Parafrankia irregularis</name>
    <dbReference type="NCBI Taxonomy" id="795642"/>
    <lineage>
        <taxon>Bacteria</taxon>
        <taxon>Bacillati</taxon>
        <taxon>Actinomycetota</taxon>
        <taxon>Actinomycetes</taxon>
        <taxon>Frankiales</taxon>
        <taxon>Frankiaceae</taxon>
        <taxon>Parafrankia</taxon>
    </lineage>
</organism>
<evidence type="ECO:0000313" key="9">
    <source>
        <dbReference type="Proteomes" id="UP000198802"/>
    </source>
</evidence>
<dbReference type="Pfam" id="PF07940">
    <property type="entry name" value="Hepar_II_III_C"/>
    <property type="match status" value="1"/>
</dbReference>
<feature type="domain" description="Heparin-sulfate lyase N-terminal" evidence="7">
    <location>
        <begin position="159"/>
        <end position="366"/>
    </location>
</feature>
<dbReference type="Gene3D" id="1.50.10.100">
    <property type="entry name" value="Chondroitin AC/alginate lyase"/>
    <property type="match status" value="1"/>
</dbReference>
<feature type="domain" description="Heparinase II/III-like C-terminal" evidence="6">
    <location>
        <begin position="391"/>
        <end position="576"/>
    </location>
</feature>
<dbReference type="Proteomes" id="UP000198802">
    <property type="component" value="Unassembled WGS sequence"/>
</dbReference>
<protein>
    <submittedName>
        <fullName evidence="8">Uncharacterized conserved protein, heparinase superfamily</fullName>
    </submittedName>
</protein>
<dbReference type="PANTHER" id="PTHR39210:SF1">
    <property type="entry name" value="HEPARIN-SULFATE LYASE"/>
    <property type="match status" value="1"/>
</dbReference>
<dbReference type="InterPro" id="IPR008929">
    <property type="entry name" value="Chondroitin_lyas"/>
</dbReference>
<dbReference type="PANTHER" id="PTHR39210">
    <property type="entry name" value="HEPARIN-SULFATE LYASE"/>
    <property type="match status" value="1"/>
</dbReference>
<dbReference type="Gene3D" id="2.70.98.70">
    <property type="match status" value="1"/>
</dbReference>
<keyword evidence="4" id="KW-0456">Lyase</keyword>
<keyword evidence="3" id="KW-0574">Periplasm</keyword>
<comment type="subcellular location">
    <subcellularLocation>
        <location evidence="1">Periplasm</location>
    </subcellularLocation>
</comment>
<evidence type="ECO:0000256" key="5">
    <source>
        <dbReference type="SAM" id="MobiDB-lite"/>
    </source>
</evidence>
<feature type="region of interest" description="Disordered" evidence="5">
    <location>
        <begin position="20"/>
        <end position="52"/>
    </location>
</feature>
<evidence type="ECO:0000256" key="4">
    <source>
        <dbReference type="ARBA" id="ARBA00023239"/>
    </source>
</evidence>
<dbReference type="RefSeq" id="WP_091270683.1">
    <property type="nucleotide sequence ID" value="NZ_FAOZ01000001.1"/>
</dbReference>
<proteinExistence type="predicted"/>
<accession>A0A0S4QF27</accession>
<sequence length="643" mass="70900">MITSSSSEVTDEWLTWASGTVNPDRPDGLDNAADPNDLDGVSSASPATGAATARTSSLAGRYLRTVVLLRPEQAVARIRLRTQRAMHLYFPTTSHRIVETLARPMLRPQVHARWPASFVPFDARLGEAWPLATDLADGRFTLLGTTRHLGEPADWAQHDAPLLWQFHLHYWDWAWSFALHPEREWARSEFDRLYRSWRRATTFGRGAAWSPYVVSLRIWSWCGMLGSLADGALASALTTDLAEHAAYLRLHVENDLGGNHLLKNIKALLGIAVAFDDATARKRWTARLLREIERQVLPDGGHVERAPAYHCQVLADLDDLAGLLGCAGETVPDELSAARLRMRRWLDDILAPDGTVPMVNDGFPVPPAAVTALLPHRSGTHRVRNPGHQTGTGLALFSDSGLAVLRAGPWRVLADVGLPCPDDLPGHAHADSLSFLLWYGGTPVLVDKGTSTYAPGATRATERATAAHNTVVVDGMDSTEVWGAFRAGRRARVALGPVRYDQKADRLSLTAMHKGYRWLTGQPDHIRTWTVDSDSLLIVDRIAGSRHHRIDVLFHLDAGWHAQPDEAGVIIERKGAPGRLRLATCIEAHRDEQVSSGRWRLWTDTLATGWQQHIPAMVVAYTIIAGLPLELHSRLTVVEGTDV</sequence>
<reference evidence="9" key="1">
    <citation type="submission" date="2015-11" db="EMBL/GenBank/DDBJ databases">
        <authorList>
            <person name="Varghese N."/>
        </authorList>
    </citation>
    <scope>NUCLEOTIDE SEQUENCE [LARGE SCALE GENOMIC DNA]</scope>
    <source>
        <strain evidence="9">DSM 45899</strain>
    </source>
</reference>
<evidence type="ECO:0000256" key="1">
    <source>
        <dbReference type="ARBA" id="ARBA00004418"/>
    </source>
</evidence>
<name>A0A0S4QF27_9ACTN</name>
<dbReference type="GO" id="GO:0016829">
    <property type="term" value="F:lyase activity"/>
    <property type="evidence" value="ECO:0007669"/>
    <property type="project" value="UniProtKB-KW"/>
</dbReference>
<dbReference type="EMBL" id="FAOZ01000001">
    <property type="protein sequence ID" value="CUU53778.1"/>
    <property type="molecule type" value="Genomic_DNA"/>
</dbReference>
<evidence type="ECO:0000256" key="2">
    <source>
        <dbReference type="ARBA" id="ARBA00022729"/>
    </source>
</evidence>
<dbReference type="AlphaFoldDB" id="A0A0S4QF27"/>
<evidence type="ECO:0000259" key="7">
    <source>
        <dbReference type="Pfam" id="PF16889"/>
    </source>
</evidence>
<keyword evidence="2" id="KW-0732">Signal</keyword>
<dbReference type="GO" id="GO:0042597">
    <property type="term" value="C:periplasmic space"/>
    <property type="evidence" value="ECO:0007669"/>
    <property type="project" value="UniProtKB-SubCell"/>
</dbReference>
<evidence type="ECO:0000313" key="8">
    <source>
        <dbReference type="EMBL" id="CUU53778.1"/>
    </source>
</evidence>
<keyword evidence="9" id="KW-1185">Reference proteome</keyword>
<dbReference type="Pfam" id="PF16889">
    <property type="entry name" value="Hepar_II_III_N"/>
    <property type="match status" value="1"/>
</dbReference>
<gene>
    <name evidence="8" type="ORF">Ga0074812_101276</name>
</gene>
<dbReference type="InterPro" id="IPR012480">
    <property type="entry name" value="Hepar_II_III_C"/>
</dbReference>
<feature type="compositionally biased region" description="Low complexity" evidence="5">
    <location>
        <begin position="42"/>
        <end position="52"/>
    </location>
</feature>
<dbReference type="InterPro" id="IPR031680">
    <property type="entry name" value="Hepar_II_III_N"/>
</dbReference>
<evidence type="ECO:0000259" key="6">
    <source>
        <dbReference type="Pfam" id="PF07940"/>
    </source>
</evidence>